<sequence>MLLKGSGRLLYRIGFVLQLCSFRYCPQKNQYVVHRFVYYHIFLSLLKVLLLGFDIPLLILIFYGLYSAKLVDNITVILIVGQIVLWLSRLYGLVALICLTHVPYYQEKILQLLNAILHIDKELENCFLDENSTKQKSGALVLLFVVTVLRFASDLHSTFGRVVHLVAALYYNTLLHLCYLAVALYLVKLMEWRRDLSLFMTEFMECLQEDDCYFGNQNERLICCLRLNFAITQLQGSFYAIFNTFSFVIPLLILNFVCLWDFALISHFLSIFLLGFLSDKVKKKENEFLNQLVDIDLHLNRKNIKEPKEYRCMAFLTILNQHFNCAKDPYHRILSRKYALYLITSFLIYFITYWFGIFMNNNRFSFLRKMNITLVS</sequence>
<accession>A0A6I8VYQ1</accession>
<reference evidence="3" key="1">
    <citation type="submission" date="2025-08" db="UniProtKB">
        <authorList>
            <consortium name="RefSeq"/>
        </authorList>
    </citation>
    <scope>IDENTIFICATION</scope>
    <source>
        <strain evidence="3">MV-25-SWS-2005</strain>
        <tissue evidence="3">Whole body</tissue>
    </source>
</reference>
<dbReference type="AlphaFoldDB" id="A0A6I8VYQ1"/>
<evidence type="ECO:0000256" key="1">
    <source>
        <dbReference type="SAM" id="Phobius"/>
    </source>
</evidence>
<feature type="transmembrane region" description="Helical" evidence="1">
    <location>
        <begin position="165"/>
        <end position="187"/>
    </location>
</feature>
<keyword evidence="1" id="KW-0472">Membrane</keyword>
<dbReference type="InParanoid" id="A0A6I8VYQ1"/>
<gene>
    <name evidence="3" type="primary">LOC117184106</name>
</gene>
<proteinExistence type="predicted"/>
<evidence type="ECO:0008006" key="4">
    <source>
        <dbReference type="Google" id="ProtNLM"/>
    </source>
</evidence>
<evidence type="ECO:0000313" key="3">
    <source>
        <dbReference type="RefSeq" id="XP_033236192.1"/>
    </source>
</evidence>
<dbReference type="Proteomes" id="UP000001819">
    <property type="component" value="Chromosome 4"/>
</dbReference>
<organism evidence="2 3">
    <name type="scientific">Drosophila pseudoobscura pseudoobscura</name>
    <name type="common">Fruit fly</name>
    <dbReference type="NCBI Taxonomy" id="46245"/>
    <lineage>
        <taxon>Eukaryota</taxon>
        <taxon>Metazoa</taxon>
        <taxon>Ecdysozoa</taxon>
        <taxon>Arthropoda</taxon>
        <taxon>Hexapoda</taxon>
        <taxon>Insecta</taxon>
        <taxon>Pterygota</taxon>
        <taxon>Neoptera</taxon>
        <taxon>Endopterygota</taxon>
        <taxon>Diptera</taxon>
        <taxon>Brachycera</taxon>
        <taxon>Muscomorpha</taxon>
        <taxon>Ephydroidea</taxon>
        <taxon>Drosophilidae</taxon>
        <taxon>Drosophila</taxon>
        <taxon>Sophophora</taxon>
    </lineage>
</organism>
<dbReference type="RefSeq" id="XP_033236192.1">
    <property type="nucleotide sequence ID" value="XM_033380301.1"/>
</dbReference>
<keyword evidence="2" id="KW-1185">Reference proteome</keyword>
<keyword evidence="1" id="KW-0812">Transmembrane</keyword>
<feature type="transmembrane region" description="Helical" evidence="1">
    <location>
        <begin position="236"/>
        <end position="253"/>
    </location>
</feature>
<feature type="transmembrane region" description="Helical" evidence="1">
    <location>
        <begin position="74"/>
        <end position="99"/>
    </location>
</feature>
<feature type="transmembrane region" description="Helical" evidence="1">
    <location>
        <begin position="137"/>
        <end position="153"/>
    </location>
</feature>
<feature type="transmembrane region" description="Helical" evidence="1">
    <location>
        <begin position="37"/>
        <end position="62"/>
    </location>
</feature>
<dbReference type="KEGG" id="dpo:117184106"/>
<evidence type="ECO:0000313" key="2">
    <source>
        <dbReference type="Proteomes" id="UP000001819"/>
    </source>
</evidence>
<keyword evidence="1" id="KW-1133">Transmembrane helix</keyword>
<name>A0A6I8VYQ1_DROPS</name>
<feature type="transmembrane region" description="Helical" evidence="1">
    <location>
        <begin position="338"/>
        <end position="359"/>
    </location>
</feature>
<protein>
    <recommendedName>
        <fullName evidence="4">Gustatory receptor</fullName>
    </recommendedName>
</protein>